<evidence type="ECO:0000259" key="3">
    <source>
        <dbReference type="Pfam" id="PF08245"/>
    </source>
</evidence>
<dbReference type="EC" id="6.3.5.13" evidence="1"/>
<evidence type="ECO:0000256" key="2">
    <source>
        <dbReference type="SAM" id="MobiDB-lite"/>
    </source>
</evidence>
<feature type="domain" description="Mur ligase central" evidence="3">
    <location>
        <begin position="56"/>
        <end position="323"/>
    </location>
</feature>
<dbReference type="AlphaFoldDB" id="A0A9D2UWR2"/>
<dbReference type="Pfam" id="PF08245">
    <property type="entry name" value="Mur_ligase_M"/>
    <property type="match status" value="1"/>
</dbReference>
<comment type="function">
    <text evidence="1">The lipid II isoglutaminyl synthase complex catalyzes the formation of alpha-D-isoglutamine in the cell wall lipid II stem peptide. The MurT subunit catalyzes the ATP-dependent amidation of D-glutamate residue of lipid II, converting it to an isoglutamine residue.</text>
</comment>
<gene>
    <name evidence="1" type="primary">murT</name>
    <name evidence="5" type="ORF">K8U77_05060</name>
</gene>
<sequence length="529" mass="57766">MGFRSKLAAFAGRAARWGGETFMHRAAGNIPGAIALKIDPLVLTDLARQVDPVIVVSGTNGKTTTTNLIADCLATSGMPLVCNREGNNLQSGVVTALLVGPQPTRPQGSKASNEAGSPQESGENGAALAAGSVSGADAKVAEAASTATPIACFECDELYTKFVLPRVKPRYFMLLNLFRDQLDRFGEIDRIQDVIAEALLKTPETIFIYNGDDPLCAAIADRVSNRSFAFGIKGDLGLSADRVSDSRFCQKCGGVLEYEYVHYDKLGAYRCKECGWGRPELKFAAENVRATDEGFVFDIDGHEVRTGQTGVYMVYNVLAAYAASKMSFLVEYDGFQKSVLAYRPTNGRLQVFDFGERSVMTNLAKNPTGFNQNIRIVLQEQGRVLALFVNDNDPDGHDVSWFWDIDFENWAHIEGLKAFVGGSRANDMQVRLKYAGIKAQIVDNVAQVMEATCAEDGRAYIIANYTALPEVRRELEKLHAEWESTGNVPWSEQVSNSVQDSQSDKAQNIVQDSNINEVSKGNQVSKEGN</sequence>
<dbReference type="Proteomes" id="UP000786989">
    <property type="component" value="Unassembled WGS sequence"/>
</dbReference>
<feature type="binding site" evidence="1">
    <location>
        <position position="249"/>
    </location>
    <ligand>
        <name>Zn(2+)</name>
        <dbReference type="ChEBI" id="CHEBI:29105"/>
    </ligand>
</feature>
<dbReference type="InterPro" id="IPR013221">
    <property type="entry name" value="Mur_ligase_cen"/>
</dbReference>
<comment type="pathway">
    <text evidence="1">Cell wall biogenesis; peptidoglycan biosynthesis.</text>
</comment>
<feature type="region of interest" description="Disordered" evidence="2">
    <location>
        <begin position="100"/>
        <end position="126"/>
    </location>
</feature>
<dbReference type="GO" id="GO:0009252">
    <property type="term" value="P:peptidoglycan biosynthetic process"/>
    <property type="evidence" value="ECO:0007669"/>
    <property type="project" value="UniProtKB-UniRule"/>
</dbReference>
<evidence type="ECO:0000256" key="1">
    <source>
        <dbReference type="HAMAP-Rule" id="MF_02214"/>
    </source>
</evidence>
<feature type="compositionally biased region" description="Low complexity" evidence="2">
    <location>
        <begin position="491"/>
        <end position="501"/>
    </location>
</feature>
<comment type="similarity">
    <text evidence="1">Belongs to the MurCDEF family. MurT subfamily.</text>
</comment>
<comment type="subunit">
    <text evidence="1">Forms a heterodimer with GatD.</text>
</comment>
<keyword evidence="1" id="KW-0961">Cell wall biogenesis/degradation</keyword>
<feature type="compositionally biased region" description="Polar residues" evidence="2">
    <location>
        <begin position="505"/>
        <end position="529"/>
    </location>
</feature>
<dbReference type="SUPFAM" id="SSF53623">
    <property type="entry name" value="MurD-like peptide ligases, catalytic domain"/>
    <property type="match status" value="1"/>
</dbReference>
<keyword evidence="1" id="KW-0862">Zinc</keyword>
<keyword evidence="1" id="KW-0573">Peptidoglycan synthesis</keyword>
<feature type="binding site" evidence="1">
    <location>
        <position position="271"/>
    </location>
    <ligand>
        <name>Zn(2+)</name>
        <dbReference type="ChEBI" id="CHEBI:29105"/>
    </ligand>
</feature>
<dbReference type="InterPro" id="IPR013564">
    <property type="entry name" value="MurT_C"/>
</dbReference>
<name>A0A9D2UWR2_9ACTN</name>
<reference evidence="5" key="1">
    <citation type="journal article" date="2021" name="PeerJ">
        <title>Extensive microbial diversity within the chicken gut microbiome revealed by metagenomics and culture.</title>
        <authorList>
            <person name="Gilroy R."/>
            <person name="Ravi A."/>
            <person name="Getino M."/>
            <person name="Pursley I."/>
            <person name="Horton D.L."/>
            <person name="Alikhan N.F."/>
            <person name="Baker D."/>
            <person name="Gharbi K."/>
            <person name="Hall N."/>
            <person name="Watson M."/>
            <person name="Adriaenssens E.M."/>
            <person name="Foster-Nyarko E."/>
            <person name="Jarju S."/>
            <person name="Secka A."/>
            <person name="Antonio M."/>
            <person name="Oren A."/>
            <person name="Chaudhuri R.R."/>
            <person name="La Ragione R."/>
            <person name="Hildebrand F."/>
            <person name="Pallen M.J."/>
        </authorList>
    </citation>
    <scope>NUCLEOTIDE SEQUENCE</scope>
    <source>
        <strain evidence="5">ChiGjej6B6-11269</strain>
    </source>
</reference>
<feature type="binding site" evidence="1">
    <location>
        <position position="274"/>
    </location>
    <ligand>
        <name>Zn(2+)</name>
        <dbReference type="ChEBI" id="CHEBI:29105"/>
    </ligand>
</feature>
<dbReference type="PANTHER" id="PTHR23135:SF7">
    <property type="entry name" value="LIPID II ISOGLUTAMINYL SYNTHASE (GLUTAMINE-HYDROLYZING) SUBUNIT MURT"/>
    <property type="match status" value="1"/>
</dbReference>
<dbReference type="GO" id="GO:0008360">
    <property type="term" value="P:regulation of cell shape"/>
    <property type="evidence" value="ECO:0007669"/>
    <property type="project" value="UniProtKB-KW"/>
</dbReference>
<feature type="binding site" evidence="1">
    <location>
        <position position="252"/>
    </location>
    <ligand>
        <name>Zn(2+)</name>
        <dbReference type="ChEBI" id="CHEBI:29105"/>
    </ligand>
</feature>
<proteinExistence type="inferred from homology"/>
<keyword evidence="1" id="KW-0133">Cell shape</keyword>
<evidence type="ECO:0000313" key="6">
    <source>
        <dbReference type="Proteomes" id="UP000786989"/>
    </source>
</evidence>
<dbReference type="GO" id="GO:0016881">
    <property type="term" value="F:acid-amino acid ligase activity"/>
    <property type="evidence" value="ECO:0007669"/>
    <property type="project" value="InterPro"/>
</dbReference>
<keyword evidence="1" id="KW-0479">Metal-binding</keyword>
<comment type="catalytic activity">
    <reaction evidence="1">
        <text>beta-D-GlcNAc-(1-&gt;4)-Mur2Ac(oyl-L-Ala-gamma-D-O-P-Glu-L-Lys-D-Ala-D-Ala)-di-trans,octa-cis-undecaprenyl diphosphate + NH4(+) = beta-D-GlcNAc-(1-&gt;4)-Mur2Ac(oyl-L-Ala-D-isoglutaminyl-L-Lys-D-Ala-D-Ala)-di-trans,octa-cis-undecaprenyl diphosphate + phosphate + H(+)</text>
        <dbReference type="Rhea" id="RHEA:57932"/>
        <dbReference type="ChEBI" id="CHEBI:15378"/>
        <dbReference type="ChEBI" id="CHEBI:28938"/>
        <dbReference type="ChEBI" id="CHEBI:43474"/>
        <dbReference type="ChEBI" id="CHEBI:62233"/>
        <dbReference type="ChEBI" id="CHEBI:143132"/>
    </reaction>
</comment>
<dbReference type="HAMAP" id="MF_02214">
    <property type="entry name" value="Lipid_II_synth_MurT"/>
    <property type="match status" value="1"/>
</dbReference>
<dbReference type="GO" id="GO:0071555">
    <property type="term" value="P:cell wall organization"/>
    <property type="evidence" value="ECO:0007669"/>
    <property type="project" value="UniProtKB-KW"/>
</dbReference>
<comment type="catalytic activity">
    <reaction evidence="1">
        <text>beta-D-GlcNAc-(1-&gt;4)-Mur2Ac(oyl-L-Ala-gamma-D-Glu-L-Lys-D-Ala-D-Ala)-di-trans,octa-cis-undecaprenyl diphosphate + ATP = beta-D-GlcNAc-(1-&gt;4)-Mur2Ac(oyl-L-Ala-gamma-D-O-P-Glu-L-Lys-D-Ala-D-Ala)-di-trans,octa-cis-undecaprenyl diphosphate + ADP</text>
        <dbReference type="Rhea" id="RHEA:59488"/>
        <dbReference type="ChEBI" id="CHEBI:30616"/>
        <dbReference type="ChEBI" id="CHEBI:60033"/>
        <dbReference type="ChEBI" id="CHEBI:143132"/>
        <dbReference type="ChEBI" id="CHEBI:456216"/>
    </reaction>
</comment>
<dbReference type="InterPro" id="IPR036565">
    <property type="entry name" value="Mur-like_cat_sf"/>
</dbReference>
<accession>A0A9D2UWR2</accession>
<dbReference type="EMBL" id="DYWI01000094">
    <property type="protein sequence ID" value="HJF65472.1"/>
    <property type="molecule type" value="Genomic_DNA"/>
</dbReference>
<dbReference type="Pfam" id="PF08353">
    <property type="entry name" value="MurT_C"/>
    <property type="match status" value="1"/>
</dbReference>
<protein>
    <recommendedName>
        <fullName evidence="1">Lipid II isoglutaminyl synthase (glutamine-hydrolyzing) subunit MurT</fullName>
        <ecNumber evidence="1">6.3.5.13</ecNumber>
    </recommendedName>
</protein>
<dbReference type="GO" id="GO:0005524">
    <property type="term" value="F:ATP binding"/>
    <property type="evidence" value="ECO:0007669"/>
    <property type="project" value="UniProtKB-UniRule"/>
</dbReference>
<dbReference type="PANTHER" id="PTHR23135">
    <property type="entry name" value="MUR LIGASE FAMILY MEMBER"/>
    <property type="match status" value="1"/>
</dbReference>
<reference evidence="5" key="2">
    <citation type="submission" date="2021-09" db="EMBL/GenBank/DDBJ databases">
        <authorList>
            <person name="Gilroy R."/>
        </authorList>
    </citation>
    <scope>NUCLEOTIDE SEQUENCE</scope>
    <source>
        <strain evidence="5">ChiGjej6B6-11269</strain>
    </source>
</reference>
<comment type="catalytic activity">
    <reaction evidence="1">
        <text>beta-D-GlcNAc-(1-&gt;4)-Mur2Ac(oyl-L-Ala-gamma-D-Glu-L-Lys-D-Ala-D-Ala)-di-trans,octa-cis-undecaprenyl diphosphate + L-glutamine + ATP + H2O = beta-D-GlcNAc-(1-&gt;4)-Mur2Ac(oyl-L-Ala-D-isoglutaminyl-L-Lys-D-Ala-D-Ala)-di-trans,octa-cis-undecaprenyl diphosphate + L-glutamate + ADP + phosphate + H(+)</text>
        <dbReference type="Rhea" id="RHEA:57928"/>
        <dbReference type="ChEBI" id="CHEBI:15377"/>
        <dbReference type="ChEBI" id="CHEBI:15378"/>
        <dbReference type="ChEBI" id="CHEBI:29985"/>
        <dbReference type="ChEBI" id="CHEBI:30616"/>
        <dbReference type="ChEBI" id="CHEBI:43474"/>
        <dbReference type="ChEBI" id="CHEBI:58359"/>
        <dbReference type="ChEBI" id="CHEBI:60033"/>
        <dbReference type="ChEBI" id="CHEBI:62233"/>
        <dbReference type="ChEBI" id="CHEBI:456216"/>
        <dbReference type="EC" id="6.3.5.13"/>
    </reaction>
</comment>
<evidence type="ECO:0000313" key="5">
    <source>
        <dbReference type="EMBL" id="HJF65472.1"/>
    </source>
</evidence>
<organism evidence="5 6">
    <name type="scientific">Slackia equolifaciens</name>
    <dbReference type="NCBI Taxonomy" id="498718"/>
    <lineage>
        <taxon>Bacteria</taxon>
        <taxon>Bacillati</taxon>
        <taxon>Actinomycetota</taxon>
        <taxon>Coriobacteriia</taxon>
        <taxon>Eggerthellales</taxon>
        <taxon>Eggerthellaceae</taxon>
        <taxon>Slackia</taxon>
    </lineage>
</organism>
<feature type="compositionally biased region" description="Polar residues" evidence="2">
    <location>
        <begin position="105"/>
        <end position="122"/>
    </location>
</feature>
<dbReference type="InterPro" id="IPR043703">
    <property type="entry name" value="Lipid_II_synth_MurT"/>
</dbReference>
<keyword evidence="1 5" id="KW-0436">Ligase</keyword>
<feature type="active site" evidence="1">
    <location>
        <position position="398"/>
    </location>
</feature>
<dbReference type="GO" id="GO:0008270">
    <property type="term" value="F:zinc ion binding"/>
    <property type="evidence" value="ECO:0007669"/>
    <property type="project" value="UniProtKB-UniRule"/>
</dbReference>
<keyword evidence="1" id="KW-0067">ATP-binding</keyword>
<evidence type="ECO:0000259" key="4">
    <source>
        <dbReference type="Pfam" id="PF08353"/>
    </source>
</evidence>
<comment type="caution">
    <text evidence="5">The sequence shown here is derived from an EMBL/GenBank/DDBJ whole genome shotgun (WGS) entry which is preliminary data.</text>
</comment>
<keyword evidence="1" id="KW-0547">Nucleotide-binding</keyword>
<dbReference type="GO" id="GO:0140282">
    <property type="term" value="F:carbon-nitrogen ligase activity on lipid II"/>
    <property type="evidence" value="ECO:0007669"/>
    <property type="project" value="UniProtKB-UniRule"/>
</dbReference>
<feature type="region of interest" description="Disordered" evidence="2">
    <location>
        <begin position="489"/>
        <end position="529"/>
    </location>
</feature>
<feature type="domain" description="Lipid II isoglutaminyl synthase (glutamine-hydrolyzing) subunit MurT C-terminal" evidence="4">
    <location>
        <begin position="363"/>
        <end position="468"/>
    </location>
</feature>
<dbReference type="Gene3D" id="3.40.1190.10">
    <property type="entry name" value="Mur-like, catalytic domain"/>
    <property type="match status" value="1"/>
</dbReference>